<evidence type="ECO:0000313" key="2">
    <source>
        <dbReference type="Proteomes" id="UP001176941"/>
    </source>
</evidence>
<evidence type="ECO:0000313" key="1">
    <source>
        <dbReference type="EMBL" id="CAI9151886.1"/>
    </source>
</evidence>
<gene>
    <name evidence="1" type="ORF">MRATA1EN1_LOCUS848</name>
</gene>
<keyword evidence="2" id="KW-1185">Reference proteome</keyword>
<name>A0ABN8XRW1_RANTA</name>
<proteinExistence type="predicted"/>
<protein>
    <submittedName>
        <fullName evidence="1">Uncharacterized protein</fullName>
    </submittedName>
</protein>
<sequence>MDCVVPGVTKSWTRLSDVHTHVVITDCAGSLLLHGLSSSCGKQGLLSSHSAWASHRGGVSCCGARAQGCTRPSNCGSWALELSSVVVQHRLNCSKACEIFLDQGSNLRLPH</sequence>
<organism evidence="1 2">
    <name type="scientific">Rangifer tarandus platyrhynchus</name>
    <name type="common">Svalbard reindeer</name>
    <dbReference type="NCBI Taxonomy" id="3082113"/>
    <lineage>
        <taxon>Eukaryota</taxon>
        <taxon>Metazoa</taxon>
        <taxon>Chordata</taxon>
        <taxon>Craniata</taxon>
        <taxon>Vertebrata</taxon>
        <taxon>Euteleostomi</taxon>
        <taxon>Mammalia</taxon>
        <taxon>Eutheria</taxon>
        <taxon>Laurasiatheria</taxon>
        <taxon>Artiodactyla</taxon>
        <taxon>Ruminantia</taxon>
        <taxon>Pecora</taxon>
        <taxon>Cervidae</taxon>
        <taxon>Odocoileinae</taxon>
        <taxon>Rangifer</taxon>
    </lineage>
</organism>
<dbReference type="Proteomes" id="UP001176941">
    <property type="component" value="Chromosome 1"/>
</dbReference>
<accession>A0ABN8XRW1</accession>
<dbReference type="EMBL" id="OX459937">
    <property type="protein sequence ID" value="CAI9151886.1"/>
    <property type="molecule type" value="Genomic_DNA"/>
</dbReference>
<reference evidence="1" key="1">
    <citation type="submission" date="2023-04" db="EMBL/GenBank/DDBJ databases">
        <authorList>
            <consortium name="ELIXIR-Norway"/>
        </authorList>
    </citation>
    <scope>NUCLEOTIDE SEQUENCE [LARGE SCALE GENOMIC DNA]</scope>
</reference>